<feature type="binding site" evidence="6">
    <location>
        <position position="222"/>
    </location>
    <ligand>
        <name>FMN</name>
        <dbReference type="ChEBI" id="CHEBI:58210"/>
    </ligand>
</feature>
<dbReference type="NCBIfam" id="TIGR03860">
    <property type="entry name" value="FMN_nitrolo"/>
    <property type="match status" value="1"/>
</dbReference>
<keyword evidence="1 6" id="KW-0285">Flavoprotein</keyword>
<dbReference type="STRING" id="656024.FsymDg_1960"/>
<evidence type="ECO:0000313" key="9">
    <source>
        <dbReference type="Proteomes" id="UP000001549"/>
    </source>
</evidence>
<protein>
    <submittedName>
        <fullName evidence="8">FMN-dependent oxidoreductase, nitrilotriacetate monooxygenase family</fullName>
    </submittedName>
</protein>
<dbReference type="InterPro" id="IPR036661">
    <property type="entry name" value="Luciferase-like_sf"/>
</dbReference>
<feature type="domain" description="Luciferase-like" evidence="7">
    <location>
        <begin position="34"/>
        <end position="385"/>
    </location>
</feature>
<keyword evidence="4 8" id="KW-0503">Monooxygenase</keyword>
<dbReference type="InterPro" id="IPR011251">
    <property type="entry name" value="Luciferase-like_dom"/>
</dbReference>
<dbReference type="HOGENOM" id="CLU_022256_1_2_11"/>
<evidence type="ECO:0000256" key="3">
    <source>
        <dbReference type="ARBA" id="ARBA00023002"/>
    </source>
</evidence>
<gene>
    <name evidence="8" type="ordered locus">FsymDg_1960</name>
</gene>
<dbReference type="InterPro" id="IPR051260">
    <property type="entry name" value="Diverse_substr_monoxygenases"/>
</dbReference>
<dbReference type="PANTHER" id="PTHR30011:SF16">
    <property type="entry name" value="C2H2 FINGER DOMAIN TRANSCRIPTION FACTOR (EUROFUNG)-RELATED"/>
    <property type="match status" value="1"/>
</dbReference>
<evidence type="ECO:0000259" key="7">
    <source>
        <dbReference type="Pfam" id="PF00296"/>
    </source>
</evidence>
<dbReference type="KEGG" id="fsy:FsymDg_1960"/>
<keyword evidence="2 6" id="KW-0288">FMN</keyword>
<dbReference type="Pfam" id="PF00296">
    <property type="entry name" value="Bac_luciferase"/>
    <property type="match status" value="1"/>
</dbReference>
<reference evidence="8 9" key="1">
    <citation type="submission" date="2011-05" db="EMBL/GenBank/DDBJ databases">
        <title>Complete sequence of chromosome of Frankia symbiont of Datisca glomerata.</title>
        <authorList>
            <consortium name="US DOE Joint Genome Institute"/>
            <person name="Lucas S."/>
            <person name="Han J."/>
            <person name="Lapidus A."/>
            <person name="Cheng J.-F."/>
            <person name="Goodwin L."/>
            <person name="Pitluck S."/>
            <person name="Peters L."/>
            <person name="Mikhailova N."/>
            <person name="Chertkov O."/>
            <person name="Teshima H."/>
            <person name="Han C."/>
            <person name="Tapia R."/>
            <person name="Land M."/>
            <person name="Hauser L."/>
            <person name="Kyrpides N."/>
            <person name="Ivanova N."/>
            <person name="Pagani I."/>
            <person name="Berry A."/>
            <person name="Pawlowski K."/>
            <person name="Persson T."/>
            <person name="Vanden Heuvel B."/>
            <person name="Benson D."/>
            <person name="Woyke T."/>
        </authorList>
    </citation>
    <scope>NUCLEOTIDE SEQUENCE [LARGE SCALE GENOMIC DNA]</scope>
    <source>
        <strain evidence="9">4085684</strain>
    </source>
</reference>
<dbReference type="PANTHER" id="PTHR30011">
    <property type="entry name" value="ALKANESULFONATE MONOOXYGENASE-RELATED"/>
    <property type="match status" value="1"/>
</dbReference>
<feature type="binding site" evidence="6">
    <location>
        <position position="58"/>
    </location>
    <ligand>
        <name>FMN</name>
        <dbReference type="ChEBI" id="CHEBI:58210"/>
    </ligand>
</feature>
<name>F8B4B0_9ACTN</name>
<dbReference type="Gene3D" id="3.20.20.30">
    <property type="entry name" value="Luciferase-like domain"/>
    <property type="match status" value="1"/>
</dbReference>
<sequence>MTAGRRLKLGVLLHGIGSAVAGWRHPDVPADGAVDFELYRRWIRTAEKGRFDLLFITDTLHITANSTPQYLTQFEPIALLGALAAASSDIGLVGTVSTSYSEPYTVARQLATIDHISGGRAGINIVTSAAAATARNFNRTEQEHPEHDTRYRIAAEYLDVIQGLWDSWEDDALIRDKESGVFFDRARLHTLDHRGEFFSVRGPLNIERPPQGSPVIFQAGSSEAGRTFATREADGIFLGPQSLADAVAFTRDIRRRAAAAGRPDGLPVVFVGVTVFVAPTQQEAERRYQEVADLVSTDHALRYLSLMFGQHDFTGYDLDAPFPDLGGIGDDAFQAGSRRIRRRARENGWTLRQTALEMITPRGEFIGTPEGITDRMQEWFEAGATDGFMLMEAMPGGLTAFVDSVLPILQERGLARREYEGRTLRDHLGLPVPPNRFVKRDTVTDRGN</sequence>
<dbReference type="GO" id="GO:0004497">
    <property type="term" value="F:monooxygenase activity"/>
    <property type="evidence" value="ECO:0007669"/>
    <property type="project" value="UniProtKB-KW"/>
</dbReference>
<dbReference type="CDD" id="cd01095">
    <property type="entry name" value="Nitrilotriacetate_monoxgenase"/>
    <property type="match status" value="1"/>
</dbReference>
<evidence type="ECO:0000256" key="4">
    <source>
        <dbReference type="ARBA" id="ARBA00023033"/>
    </source>
</evidence>
<feature type="binding site" evidence="6">
    <location>
        <position position="221"/>
    </location>
    <ligand>
        <name>FMN</name>
        <dbReference type="ChEBI" id="CHEBI:58210"/>
    </ligand>
</feature>
<feature type="binding site" evidence="6">
    <location>
        <position position="147"/>
    </location>
    <ligand>
        <name>FMN</name>
        <dbReference type="ChEBI" id="CHEBI:58210"/>
    </ligand>
</feature>
<dbReference type="Proteomes" id="UP000001549">
    <property type="component" value="Chromosome"/>
</dbReference>
<dbReference type="PIRSF" id="PIRSF000337">
    <property type="entry name" value="NTA_MOA"/>
    <property type="match status" value="1"/>
</dbReference>
<dbReference type="InterPro" id="IPR016215">
    <property type="entry name" value="NTA_MOA"/>
</dbReference>
<dbReference type="RefSeq" id="WP_013873336.1">
    <property type="nucleotide sequence ID" value="NC_015656.1"/>
</dbReference>
<dbReference type="EMBL" id="CP002801">
    <property type="protein sequence ID" value="AEH09392.1"/>
    <property type="molecule type" value="Genomic_DNA"/>
</dbReference>
<keyword evidence="9" id="KW-1185">Reference proteome</keyword>
<dbReference type="SUPFAM" id="SSF51679">
    <property type="entry name" value="Bacterial luciferase-like"/>
    <property type="match status" value="1"/>
</dbReference>
<organism evidence="8 9">
    <name type="scientific">Candidatus Protofrankia datiscae</name>
    <dbReference type="NCBI Taxonomy" id="2716812"/>
    <lineage>
        <taxon>Bacteria</taxon>
        <taxon>Bacillati</taxon>
        <taxon>Actinomycetota</taxon>
        <taxon>Actinomycetes</taxon>
        <taxon>Frankiales</taxon>
        <taxon>Frankiaceae</taxon>
        <taxon>Protofrankia</taxon>
    </lineage>
</organism>
<comment type="similarity">
    <text evidence="5">Belongs to the NtaA/SnaA/DszA monooxygenase family.</text>
</comment>
<evidence type="ECO:0000256" key="5">
    <source>
        <dbReference type="ARBA" id="ARBA00033748"/>
    </source>
</evidence>
<proteinExistence type="inferred from homology"/>
<accession>F8B4B0</accession>
<evidence type="ECO:0000256" key="1">
    <source>
        <dbReference type="ARBA" id="ARBA00022630"/>
    </source>
</evidence>
<feature type="binding site" evidence="6">
    <location>
        <position position="95"/>
    </location>
    <ligand>
        <name>FMN</name>
        <dbReference type="ChEBI" id="CHEBI:58210"/>
    </ligand>
</feature>
<keyword evidence="3" id="KW-0560">Oxidoreductase</keyword>
<dbReference type="AlphaFoldDB" id="F8B4B0"/>
<dbReference type="GO" id="GO:0016705">
    <property type="term" value="F:oxidoreductase activity, acting on paired donors, with incorporation or reduction of molecular oxygen"/>
    <property type="evidence" value="ECO:0007669"/>
    <property type="project" value="InterPro"/>
</dbReference>
<feature type="binding site" evidence="6">
    <location>
        <position position="151"/>
    </location>
    <ligand>
        <name>FMN</name>
        <dbReference type="ChEBI" id="CHEBI:58210"/>
    </ligand>
</feature>
<evidence type="ECO:0000256" key="6">
    <source>
        <dbReference type="PIRSR" id="PIRSR000337-1"/>
    </source>
</evidence>
<evidence type="ECO:0000256" key="2">
    <source>
        <dbReference type="ARBA" id="ARBA00022643"/>
    </source>
</evidence>
<evidence type="ECO:0000313" key="8">
    <source>
        <dbReference type="EMBL" id="AEH09392.1"/>
    </source>
</evidence>
<dbReference type="eggNOG" id="COG2141">
    <property type="taxonomic scope" value="Bacteria"/>
</dbReference>